<accession>A0A2B7YRQ7</accession>
<evidence type="ECO:0000313" key="2">
    <source>
        <dbReference type="Proteomes" id="UP000224634"/>
    </source>
</evidence>
<gene>
    <name evidence="1" type="ORF">AJ80_01650</name>
</gene>
<dbReference type="AlphaFoldDB" id="A0A2B7YRQ7"/>
<dbReference type="SUPFAM" id="SSF53474">
    <property type="entry name" value="alpha/beta-Hydrolases"/>
    <property type="match status" value="1"/>
</dbReference>
<evidence type="ECO:0008006" key="3">
    <source>
        <dbReference type="Google" id="ProtNLM"/>
    </source>
</evidence>
<name>A0A2B7YRQ7_POLH7</name>
<protein>
    <recommendedName>
        <fullName evidence="3">AB hydrolase-1 domain-containing protein</fullName>
    </recommendedName>
</protein>
<proteinExistence type="predicted"/>
<organism evidence="1 2">
    <name type="scientific">Polytolypa hystricis (strain UAMH7299)</name>
    <dbReference type="NCBI Taxonomy" id="1447883"/>
    <lineage>
        <taxon>Eukaryota</taxon>
        <taxon>Fungi</taxon>
        <taxon>Dikarya</taxon>
        <taxon>Ascomycota</taxon>
        <taxon>Pezizomycotina</taxon>
        <taxon>Eurotiomycetes</taxon>
        <taxon>Eurotiomycetidae</taxon>
        <taxon>Onygenales</taxon>
        <taxon>Onygenales incertae sedis</taxon>
        <taxon>Polytolypa</taxon>
    </lineage>
</organism>
<dbReference type="CDD" id="cd12809">
    <property type="entry name" value="Esterase_713_like-2"/>
    <property type="match status" value="1"/>
</dbReference>
<dbReference type="InterPro" id="IPR050228">
    <property type="entry name" value="Carboxylesterase_BioH"/>
</dbReference>
<dbReference type="Proteomes" id="UP000224634">
    <property type="component" value="Unassembled WGS sequence"/>
</dbReference>
<dbReference type="PANTHER" id="PTHR43194:SF4">
    <property type="entry name" value="AB HYDROLASE-1 DOMAIN-CONTAINING PROTEIN"/>
    <property type="match status" value="1"/>
</dbReference>
<dbReference type="Gene3D" id="3.40.50.1820">
    <property type="entry name" value="alpha/beta hydrolase"/>
    <property type="match status" value="2"/>
</dbReference>
<dbReference type="EMBL" id="PDNA01000014">
    <property type="protein sequence ID" value="PGH26704.1"/>
    <property type="molecule type" value="Genomic_DNA"/>
</dbReference>
<dbReference type="OrthoDB" id="9978720at2759"/>
<evidence type="ECO:0000313" key="1">
    <source>
        <dbReference type="EMBL" id="PGH26704.1"/>
    </source>
</evidence>
<keyword evidence="2" id="KW-1185">Reference proteome</keyword>
<comment type="caution">
    <text evidence="1">The sequence shown here is derived from an EMBL/GenBank/DDBJ whole genome shotgun (WGS) entry which is preliminary data.</text>
</comment>
<sequence length="378" mass="42393">MLTSFYRYLLGGLVLSISIQDRFPFSLIFHSTSEEALHRRNYFYVGGRYVNVTQENDFESGVVKVEQMYVEQLTPGTIRQKYPLVLWPGAGQTGTNFLNTPGGRGGWASHWLKRGYTVYIIDSPERGRSPWLATDGGIIGSPPLQLIQQFFTTAQDFKLWPQAYLHTQWPGTGYPGSPAFDQFYASQVQLQLNLTRSEAISRAGGIALLDKIGPAFLLMPGRIWLKELSRLNLKARRRSPCPPFVNEFLPAPGPARPYGITNLPLTYDPPVGNPHDIPTVTRPPPKENLSSCILQAEPAKKLVNLVKIPVLLVTAEASYHAISDYCTVDYLKQAGVETKWLNLSDYGIHGNGHMLFMEKNNIEIVQLLDKWLESKARG</sequence>
<dbReference type="InterPro" id="IPR029058">
    <property type="entry name" value="AB_hydrolase_fold"/>
</dbReference>
<reference evidence="1 2" key="1">
    <citation type="submission" date="2017-10" db="EMBL/GenBank/DDBJ databases">
        <title>Comparative genomics in systemic dimorphic fungi from Ajellomycetaceae.</title>
        <authorList>
            <person name="Munoz J.F."/>
            <person name="Mcewen J.G."/>
            <person name="Clay O.K."/>
            <person name="Cuomo C.A."/>
        </authorList>
    </citation>
    <scope>NUCLEOTIDE SEQUENCE [LARGE SCALE GENOMIC DNA]</scope>
    <source>
        <strain evidence="1 2">UAMH7299</strain>
    </source>
</reference>
<dbReference type="STRING" id="1447883.A0A2B7YRQ7"/>
<dbReference type="PANTHER" id="PTHR43194">
    <property type="entry name" value="HYDROLASE ALPHA/BETA FOLD FAMILY"/>
    <property type="match status" value="1"/>
</dbReference>